<name>A0A7C9J8W7_9ACTN</name>
<dbReference type="InterPro" id="IPR036291">
    <property type="entry name" value="NAD(P)-bd_dom_sf"/>
</dbReference>
<dbReference type="InterPro" id="IPR010099">
    <property type="entry name" value="SDR39U1"/>
</dbReference>
<evidence type="ECO:0000259" key="3">
    <source>
        <dbReference type="Pfam" id="PF08338"/>
    </source>
</evidence>
<dbReference type="InterPro" id="IPR001509">
    <property type="entry name" value="Epimerase_deHydtase"/>
</dbReference>
<evidence type="ECO:0000256" key="1">
    <source>
        <dbReference type="ARBA" id="ARBA00009353"/>
    </source>
</evidence>
<protein>
    <submittedName>
        <fullName evidence="4">TIGR01777 family protein</fullName>
    </submittedName>
</protein>
<keyword evidence="5" id="KW-1185">Reference proteome</keyword>
<gene>
    <name evidence="4" type="ORF">GT755_14255</name>
</gene>
<dbReference type="RefSeq" id="WP_161480199.1">
    <property type="nucleotide sequence ID" value="NZ_WXEW01000004.1"/>
</dbReference>
<organism evidence="4 5">
    <name type="scientific">Herbidospora solisilvae</name>
    <dbReference type="NCBI Taxonomy" id="2696284"/>
    <lineage>
        <taxon>Bacteria</taxon>
        <taxon>Bacillati</taxon>
        <taxon>Actinomycetota</taxon>
        <taxon>Actinomycetes</taxon>
        <taxon>Streptosporangiales</taxon>
        <taxon>Streptosporangiaceae</taxon>
        <taxon>Herbidospora</taxon>
    </lineage>
</organism>
<dbReference type="Gene3D" id="3.40.50.720">
    <property type="entry name" value="NAD(P)-binding Rossmann-like Domain"/>
    <property type="match status" value="1"/>
</dbReference>
<reference evidence="4 5" key="1">
    <citation type="submission" date="2020-01" db="EMBL/GenBank/DDBJ databases">
        <title>Herbidospora sp. NEAU-GS84 nov., a novel actinomycete isolated from soil.</title>
        <authorList>
            <person name="Han L."/>
        </authorList>
    </citation>
    <scope>NUCLEOTIDE SEQUENCE [LARGE SCALE GENOMIC DNA]</scope>
    <source>
        <strain evidence="4 5">NEAU-GS84</strain>
    </source>
</reference>
<evidence type="ECO:0000313" key="4">
    <source>
        <dbReference type="EMBL" id="NAS22848.1"/>
    </source>
</evidence>
<feature type="domain" description="DUF1731" evidence="3">
    <location>
        <begin position="248"/>
        <end position="295"/>
    </location>
</feature>
<dbReference type="SUPFAM" id="SSF51735">
    <property type="entry name" value="NAD(P)-binding Rossmann-fold domains"/>
    <property type="match status" value="1"/>
</dbReference>
<dbReference type="EMBL" id="WXEW01000004">
    <property type="protein sequence ID" value="NAS22848.1"/>
    <property type="molecule type" value="Genomic_DNA"/>
</dbReference>
<proteinExistence type="inferred from homology"/>
<evidence type="ECO:0000313" key="5">
    <source>
        <dbReference type="Proteomes" id="UP000479526"/>
    </source>
</evidence>
<accession>A0A7C9J8W7</accession>
<feature type="domain" description="NAD-dependent epimerase/dehydratase" evidence="2">
    <location>
        <begin position="3"/>
        <end position="212"/>
    </location>
</feature>
<dbReference type="AlphaFoldDB" id="A0A7C9J8W7"/>
<evidence type="ECO:0000259" key="2">
    <source>
        <dbReference type="Pfam" id="PF01370"/>
    </source>
</evidence>
<dbReference type="NCBIfam" id="TIGR01777">
    <property type="entry name" value="yfcH"/>
    <property type="match status" value="1"/>
</dbReference>
<dbReference type="Pfam" id="PF08338">
    <property type="entry name" value="DUF1731"/>
    <property type="match status" value="1"/>
</dbReference>
<dbReference type="Proteomes" id="UP000479526">
    <property type="component" value="Unassembled WGS sequence"/>
</dbReference>
<comment type="similarity">
    <text evidence="1">Belongs to the NAD(P)-dependent epimerase/dehydratase family. SDR39U1 subfamily.</text>
</comment>
<comment type="caution">
    <text evidence="4">The sequence shown here is derived from an EMBL/GenBank/DDBJ whole genome shotgun (WGS) entry which is preliminary data.</text>
</comment>
<dbReference type="PANTHER" id="PTHR11092:SF0">
    <property type="entry name" value="EPIMERASE FAMILY PROTEIN SDR39U1"/>
    <property type="match status" value="1"/>
</dbReference>
<sequence>MKIAVTGASGLIGTALTASLRQSGHEVLSLVRRPPTGPGQVQWDPSGGVLDPADLAGVEAVVHLAGAGIGDHRWTDAYRKTVMESRRKGTSTLVRALNAMDKPPSVLLSGSAVGYYGDTRDRVVDETSPRGAGFLADVCGAWEEAAQPARESGMRVVTMRTGVVLSKRGGMLGQILPIFRIGLGAPLGSGEQYLSWISVPDWVSAARFLLGADIDGAVNLTAPEPVTNRRFTKEVAAAVKRPSMPLAVPGFVLKTAVGGFAEEGILMGQRAVPARLTAAGHHFSHPTIKEALADALR</sequence>
<dbReference type="PANTHER" id="PTHR11092">
    <property type="entry name" value="SUGAR NUCLEOTIDE EPIMERASE RELATED"/>
    <property type="match status" value="1"/>
</dbReference>
<dbReference type="Pfam" id="PF01370">
    <property type="entry name" value="Epimerase"/>
    <property type="match status" value="1"/>
</dbReference>
<dbReference type="InterPro" id="IPR013549">
    <property type="entry name" value="DUF1731"/>
</dbReference>